<protein>
    <submittedName>
        <fullName evidence="2">Putative amine oxidoreductase</fullName>
    </submittedName>
</protein>
<dbReference type="InterPro" id="IPR002937">
    <property type="entry name" value="Amino_oxidase"/>
</dbReference>
<dbReference type="PRINTS" id="PR00419">
    <property type="entry name" value="ADXRDTASE"/>
</dbReference>
<dbReference type="HOGENOM" id="CLU_039679_0_0_0"/>
<sequence length="417" mass="47486">MKETQNSTPSIAIIGAGLTGLSCAYHLEKEGYAPTLFEKQDRPGGRIQSENVDGFILDCGFQVFLSSYPEIKENFNLNELGARYFDSGALISHTKKGWIPIYNPRYHPIGWLKSALRYPRQISAFLKILFEYKRYDENPRYWKMGILSTEELLEHLHISKEMIDGFFRPFFGGVFLENALHTQAPIFMKRFYQFLTGKACLPAEGMGAIATHLAEKLKKTTICYRSEVSEINEQYLKLTNGEIFHPDIIICCLDSKITNQFFPLIPCHPMIGVTCLYYSIDAHRIRPHKLLMLGNNQGPLNNLSIDSAVQPTYAPKGKHLISATVVDQKWQKAPDLEKRVRKQIQEWMQAEPAHLRTFEIETALPTQDHPPPLVDYHHPRYQGIYLAGEVVDSASINGALASGRKIAHKIKSDLRSF</sequence>
<dbReference type="Gene3D" id="1.10.3110.10">
    <property type="entry name" value="protoporphyrinogen ix oxidase, domain 3"/>
    <property type="match status" value="1"/>
</dbReference>
<evidence type="ECO:0000259" key="1">
    <source>
        <dbReference type="Pfam" id="PF01593"/>
    </source>
</evidence>
<dbReference type="Pfam" id="PF01593">
    <property type="entry name" value="Amino_oxidase"/>
    <property type="match status" value="1"/>
</dbReference>
<dbReference type="STRING" id="716544.wcw_1231"/>
<dbReference type="PANTHER" id="PTHR42841">
    <property type="entry name" value="AMINE OXIDASE"/>
    <property type="match status" value="1"/>
</dbReference>
<gene>
    <name evidence="2" type="ordered locus">wcw_1231</name>
</gene>
<dbReference type="eggNOG" id="COG1232">
    <property type="taxonomic scope" value="Bacteria"/>
</dbReference>
<keyword evidence="3" id="KW-1185">Reference proteome</keyword>
<name>D6YWS7_WADCW</name>
<dbReference type="PROSITE" id="PS51257">
    <property type="entry name" value="PROKAR_LIPOPROTEIN"/>
    <property type="match status" value="1"/>
</dbReference>
<proteinExistence type="predicted"/>
<dbReference type="InterPro" id="IPR036188">
    <property type="entry name" value="FAD/NAD-bd_sf"/>
</dbReference>
<dbReference type="OrthoDB" id="25353at2"/>
<dbReference type="GO" id="GO:0016491">
    <property type="term" value="F:oxidoreductase activity"/>
    <property type="evidence" value="ECO:0007669"/>
    <property type="project" value="InterPro"/>
</dbReference>
<dbReference type="Proteomes" id="UP000001505">
    <property type="component" value="Chromosome"/>
</dbReference>
<evidence type="ECO:0000313" key="2">
    <source>
        <dbReference type="EMBL" id="ADI38587.1"/>
    </source>
</evidence>
<dbReference type="SUPFAM" id="SSF51905">
    <property type="entry name" value="FAD/NAD(P)-binding domain"/>
    <property type="match status" value="1"/>
</dbReference>
<organism evidence="2 3">
    <name type="scientific">Waddlia chondrophila (strain ATCC VR-1470 / WSU 86-1044)</name>
    <dbReference type="NCBI Taxonomy" id="716544"/>
    <lineage>
        <taxon>Bacteria</taxon>
        <taxon>Pseudomonadati</taxon>
        <taxon>Chlamydiota</taxon>
        <taxon>Chlamydiia</taxon>
        <taxon>Parachlamydiales</taxon>
        <taxon>Waddliaceae</taxon>
        <taxon>Waddlia</taxon>
    </lineage>
</organism>
<dbReference type="KEGG" id="wch:wcw_1231"/>
<evidence type="ECO:0000313" key="3">
    <source>
        <dbReference type="Proteomes" id="UP000001505"/>
    </source>
</evidence>
<reference evidence="2 3" key="1">
    <citation type="journal article" date="2010" name="PLoS ONE">
        <title>The Waddlia genome: a window into chlamydial biology.</title>
        <authorList>
            <person name="Bertelli C."/>
            <person name="Collyn F."/>
            <person name="Croxatto A."/>
            <person name="Ruckert C."/>
            <person name="Polkinghorne A."/>
            <person name="Kebbi-Beghdadi C."/>
            <person name="Goesmann A."/>
            <person name="Vaughan L."/>
            <person name="Greub G."/>
        </authorList>
    </citation>
    <scope>NUCLEOTIDE SEQUENCE [LARGE SCALE GENOMIC DNA]</scope>
    <source>
        <strain evidence="3">ATCC VR-1470 / WSU 86-1044</strain>
    </source>
</reference>
<dbReference type="RefSeq" id="WP_013182299.1">
    <property type="nucleotide sequence ID" value="NC_014225.1"/>
</dbReference>
<dbReference type="Gene3D" id="3.90.660.20">
    <property type="entry name" value="Protoporphyrinogen oxidase, mitochondrial, domain 2"/>
    <property type="match status" value="1"/>
</dbReference>
<dbReference type="AlphaFoldDB" id="D6YWS7"/>
<dbReference type="EMBL" id="CP001928">
    <property type="protein sequence ID" value="ADI38587.1"/>
    <property type="molecule type" value="Genomic_DNA"/>
</dbReference>
<accession>D6YWS7</accession>
<dbReference type="Gene3D" id="3.50.50.60">
    <property type="entry name" value="FAD/NAD(P)-binding domain"/>
    <property type="match status" value="1"/>
</dbReference>
<feature type="domain" description="Amine oxidase" evidence="1">
    <location>
        <begin position="18"/>
        <end position="409"/>
    </location>
</feature>